<dbReference type="STRING" id="262004.SAMN04489796_101308"/>
<evidence type="ECO:0000313" key="2">
    <source>
        <dbReference type="Proteomes" id="UP000199492"/>
    </source>
</evidence>
<organism evidence="1 2">
    <name type="scientific">Winogradskyella thalassocola</name>
    <dbReference type="NCBI Taxonomy" id="262004"/>
    <lineage>
        <taxon>Bacteria</taxon>
        <taxon>Pseudomonadati</taxon>
        <taxon>Bacteroidota</taxon>
        <taxon>Flavobacteriia</taxon>
        <taxon>Flavobacteriales</taxon>
        <taxon>Flavobacteriaceae</taxon>
        <taxon>Winogradskyella</taxon>
    </lineage>
</organism>
<proteinExistence type="predicted"/>
<protein>
    <submittedName>
        <fullName evidence="1">Uncharacterized protein</fullName>
    </submittedName>
</protein>
<dbReference type="Proteomes" id="UP000199492">
    <property type="component" value="Unassembled WGS sequence"/>
</dbReference>
<gene>
    <name evidence="1" type="ORF">SAMN04489796_101308</name>
</gene>
<dbReference type="AlphaFoldDB" id="A0A1G7WDN5"/>
<evidence type="ECO:0000313" key="1">
    <source>
        <dbReference type="EMBL" id="SDG69260.1"/>
    </source>
</evidence>
<keyword evidence="2" id="KW-1185">Reference proteome</keyword>
<name>A0A1G7WDN5_9FLAO</name>
<reference evidence="2" key="1">
    <citation type="submission" date="2016-10" db="EMBL/GenBank/DDBJ databases">
        <authorList>
            <person name="Varghese N."/>
            <person name="Submissions S."/>
        </authorList>
    </citation>
    <scope>NUCLEOTIDE SEQUENCE [LARGE SCALE GENOMIC DNA]</scope>
    <source>
        <strain evidence="2">DSM 15363</strain>
    </source>
</reference>
<accession>A0A1G7WDN5</accession>
<sequence>MIVVTRENIYGLDVFRFMSSTHTPYQLVFDDSVSMKHTEVSLVNLLGKSDSIYCKSLRSAVSSIIINYIIEKKGTLFFDFKLNGKAGMSLFKKFVRWSNLEPRVSVDVEITPYEGSHYIEFRLKLNKAYIKSIKVI</sequence>
<dbReference type="EMBL" id="FNCZ01000001">
    <property type="protein sequence ID" value="SDG69260.1"/>
    <property type="molecule type" value="Genomic_DNA"/>
</dbReference>